<dbReference type="SUPFAM" id="SSF53474">
    <property type="entry name" value="alpha/beta-Hydrolases"/>
    <property type="match status" value="1"/>
</dbReference>
<evidence type="ECO:0000259" key="3">
    <source>
        <dbReference type="Pfam" id="PF07859"/>
    </source>
</evidence>
<dbReference type="EMBL" id="JBHTLQ010000001">
    <property type="protein sequence ID" value="MFD1189070.1"/>
    <property type="molecule type" value="Genomic_DNA"/>
</dbReference>
<dbReference type="Proteomes" id="UP001597216">
    <property type="component" value="Unassembled WGS sequence"/>
</dbReference>
<proteinExistence type="inferred from homology"/>
<name>A0ABW3SXR1_9CAUL</name>
<dbReference type="RefSeq" id="WP_377351997.1">
    <property type="nucleotide sequence ID" value="NZ_JBHTLQ010000001.1"/>
</dbReference>
<comment type="caution">
    <text evidence="4">The sequence shown here is derived from an EMBL/GenBank/DDBJ whole genome shotgun (WGS) entry which is preliminary data.</text>
</comment>
<comment type="similarity">
    <text evidence="1">Belongs to the 'GDXG' lipolytic enzyme family.</text>
</comment>
<gene>
    <name evidence="4" type="ORF">ACFQ27_00635</name>
</gene>
<organism evidence="4 5">
    <name type="scientific">Phenylobacterium conjunctum</name>
    <dbReference type="NCBI Taxonomy" id="1298959"/>
    <lineage>
        <taxon>Bacteria</taxon>
        <taxon>Pseudomonadati</taxon>
        <taxon>Pseudomonadota</taxon>
        <taxon>Alphaproteobacteria</taxon>
        <taxon>Caulobacterales</taxon>
        <taxon>Caulobacteraceae</taxon>
        <taxon>Phenylobacterium</taxon>
    </lineage>
</organism>
<evidence type="ECO:0000256" key="2">
    <source>
        <dbReference type="ARBA" id="ARBA00022801"/>
    </source>
</evidence>
<dbReference type="InterPro" id="IPR013094">
    <property type="entry name" value="AB_hydrolase_3"/>
</dbReference>
<sequence>MTGLTPAADVGAAAFLSPEALAQLEQETPARLAGVDLTPALAAQIREMGRAMGAQRKADLQARFEVEVQRIEIAEIPVVRVRPREGHTQDRRILYLHGGAFAFGEAHDTGAMLLARRFGVEVLSVEYRLAPEHPFPAGLEDCEDVYRELAWGGGAKGLAVVGMSAGATLAATMLSSAQAEGLDMPDAAILLTPGADMKAIGDSLEANDGRDPVLSWTDQLDKALAAYVGEADPEAPRLSPSRATYAPGYPRSVIVTGTRDVLLSPCVRLYWAMRRGGVEADLRVWDGMWHGFMFSPDLPEAKACLDDIAAFLGWA</sequence>
<keyword evidence="5" id="KW-1185">Reference proteome</keyword>
<dbReference type="PANTHER" id="PTHR48081">
    <property type="entry name" value="AB HYDROLASE SUPERFAMILY PROTEIN C4A8.06C"/>
    <property type="match status" value="1"/>
</dbReference>
<evidence type="ECO:0000313" key="5">
    <source>
        <dbReference type="Proteomes" id="UP001597216"/>
    </source>
</evidence>
<keyword evidence="2 4" id="KW-0378">Hydrolase</keyword>
<feature type="domain" description="Alpha/beta hydrolase fold-3" evidence="3">
    <location>
        <begin position="93"/>
        <end position="293"/>
    </location>
</feature>
<dbReference type="PANTHER" id="PTHR48081:SF30">
    <property type="entry name" value="ACETYL-HYDROLASE LIPR-RELATED"/>
    <property type="match status" value="1"/>
</dbReference>
<dbReference type="InterPro" id="IPR029058">
    <property type="entry name" value="AB_hydrolase_fold"/>
</dbReference>
<reference evidence="5" key="1">
    <citation type="journal article" date="2019" name="Int. J. Syst. Evol. Microbiol.">
        <title>The Global Catalogue of Microorganisms (GCM) 10K type strain sequencing project: providing services to taxonomists for standard genome sequencing and annotation.</title>
        <authorList>
            <consortium name="The Broad Institute Genomics Platform"/>
            <consortium name="The Broad Institute Genome Sequencing Center for Infectious Disease"/>
            <person name="Wu L."/>
            <person name="Ma J."/>
        </authorList>
    </citation>
    <scope>NUCLEOTIDE SEQUENCE [LARGE SCALE GENOMIC DNA]</scope>
    <source>
        <strain evidence="5">CCUG 55074</strain>
    </source>
</reference>
<dbReference type="Gene3D" id="3.40.50.1820">
    <property type="entry name" value="alpha/beta hydrolase"/>
    <property type="match status" value="1"/>
</dbReference>
<accession>A0ABW3SXR1</accession>
<dbReference type="Pfam" id="PF07859">
    <property type="entry name" value="Abhydrolase_3"/>
    <property type="match status" value="1"/>
</dbReference>
<protein>
    <submittedName>
        <fullName evidence="4">Alpha/beta hydrolase</fullName>
    </submittedName>
</protein>
<evidence type="ECO:0000313" key="4">
    <source>
        <dbReference type="EMBL" id="MFD1189070.1"/>
    </source>
</evidence>
<dbReference type="GO" id="GO:0016787">
    <property type="term" value="F:hydrolase activity"/>
    <property type="evidence" value="ECO:0007669"/>
    <property type="project" value="UniProtKB-KW"/>
</dbReference>
<dbReference type="InterPro" id="IPR050300">
    <property type="entry name" value="GDXG_lipolytic_enzyme"/>
</dbReference>
<evidence type="ECO:0000256" key="1">
    <source>
        <dbReference type="ARBA" id="ARBA00010515"/>
    </source>
</evidence>